<feature type="binding site" evidence="7">
    <location>
        <position position="177"/>
    </location>
    <ligand>
        <name>substrate</name>
    </ligand>
</feature>
<comment type="catalytic activity">
    <reaction evidence="1 7">
        <text>guanosine(46) in tRNA + S-adenosyl-L-methionine = N(7)-methylguanosine(46) in tRNA + S-adenosyl-L-homocysteine</text>
        <dbReference type="Rhea" id="RHEA:42708"/>
        <dbReference type="Rhea" id="RHEA-COMP:10188"/>
        <dbReference type="Rhea" id="RHEA-COMP:10189"/>
        <dbReference type="ChEBI" id="CHEBI:57856"/>
        <dbReference type="ChEBI" id="CHEBI:59789"/>
        <dbReference type="ChEBI" id="CHEBI:74269"/>
        <dbReference type="ChEBI" id="CHEBI:74480"/>
        <dbReference type="EC" id="2.1.1.33"/>
    </reaction>
</comment>
<keyword evidence="5 7" id="KW-0949">S-adenosyl-L-methionine</keyword>
<dbReference type="Pfam" id="PF02390">
    <property type="entry name" value="Methyltransf_4"/>
    <property type="match status" value="1"/>
</dbReference>
<dbReference type="SUPFAM" id="SSF53335">
    <property type="entry name" value="S-adenosyl-L-methionine-dependent methyltransferases"/>
    <property type="match status" value="1"/>
</dbReference>
<dbReference type="InterPro" id="IPR003358">
    <property type="entry name" value="tRNA_(Gua-N-7)_MeTrfase_Trmb"/>
</dbReference>
<evidence type="ECO:0000256" key="3">
    <source>
        <dbReference type="ARBA" id="ARBA00022603"/>
    </source>
</evidence>
<name>A0A7X6QZD6_9CELL</name>
<comment type="caution">
    <text evidence="8">The sequence shown here is derived from an EMBL/GenBank/DDBJ whole genome shotgun (WGS) entry which is preliminary data.</text>
</comment>
<feature type="binding site" evidence="7">
    <location>
        <position position="91"/>
    </location>
    <ligand>
        <name>S-adenosyl-L-methionine</name>
        <dbReference type="ChEBI" id="CHEBI:59789"/>
    </ligand>
</feature>
<dbReference type="UniPathway" id="UPA00989"/>
<keyword evidence="4 7" id="KW-0808">Transferase</keyword>
<proteinExistence type="inferred from homology"/>
<dbReference type="EC" id="2.1.1.33" evidence="7"/>
<comment type="function">
    <text evidence="2 7">Catalyzes the formation of N(7)-methylguanine at position 46 (m7G46) in tRNA.</text>
</comment>
<dbReference type="AlphaFoldDB" id="A0A7X6QZD6"/>
<dbReference type="PANTHER" id="PTHR23417">
    <property type="entry name" value="3-DEOXY-D-MANNO-OCTULOSONIC-ACID TRANSFERASE/TRNA GUANINE-N 7 - -METHYLTRANSFERASE"/>
    <property type="match status" value="1"/>
</dbReference>
<evidence type="ECO:0000256" key="4">
    <source>
        <dbReference type="ARBA" id="ARBA00022679"/>
    </source>
</evidence>
<evidence type="ECO:0000313" key="9">
    <source>
        <dbReference type="Proteomes" id="UP000581206"/>
    </source>
</evidence>
<dbReference type="PROSITE" id="PS51625">
    <property type="entry name" value="SAM_MT_TRMB"/>
    <property type="match status" value="1"/>
</dbReference>
<dbReference type="InterPro" id="IPR055361">
    <property type="entry name" value="tRNA_methyltr_TrmB_bact"/>
</dbReference>
<evidence type="ECO:0000313" key="8">
    <source>
        <dbReference type="EMBL" id="NKY23050.1"/>
    </source>
</evidence>
<dbReference type="CDD" id="cd02440">
    <property type="entry name" value="AdoMet_MTases"/>
    <property type="match status" value="1"/>
</dbReference>
<protein>
    <recommendedName>
        <fullName evidence="7">tRNA (guanine-N(7)-)-methyltransferase</fullName>
        <ecNumber evidence="7">2.1.1.33</ecNumber>
    </recommendedName>
    <alternativeName>
        <fullName evidence="7">tRNA (guanine(46)-N(7))-methyltransferase</fullName>
    </alternativeName>
    <alternativeName>
        <fullName evidence="7">tRNA(m7G46)-methyltransferase</fullName>
    </alternativeName>
</protein>
<dbReference type="Gene3D" id="3.40.50.150">
    <property type="entry name" value="Vaccinia Virus protein VP39"/>
    <property type="match status" value="1"/>
</dbReference>
<dbReference type="NCBIfam" id="TIGR00091">
    <property type="entry name" value="tRNA (guanosine(46)-N7)-methyltransferase TrmB"/>
    <property type="match status" value="1"/>
</dbReference>
<comment type="similarity">
    <text evidence="7">Belongs to the class I-like SAM-binding methyltransferase superfamily. TrmB family.</text>
</comment>
<accession>A0A7X6QZD6</accession>
<gene>
    <name evidence="7 8" type="primary">trmB</name>
    <name evidence="8" type="ORF">HGA03_10290</name>
</gene>
<feature type="binding site" evidence="7">
    <location>
        <begin position="212"/>
        <end position="215"/>
    </location>
    <ligand>
        <name>substrate</name>
    </ligand>
</feature>
<keyword evidence="3 7" id="KW-0489">Methyltransferase</keyword>
<comment type="pathway">
    <text evidence="7">tRNA modification; N(7)-methylguanine-tRNA biosynthesis.</text>
</comment>
<feature type="binding site" evidence="7">
    <location>
        <position position="145"/>
    </location>
    <ligand>
        <name>substrate</name>
    </ligand>
</feature>
<feature type="binding site" evidence="7">
    <location>
        <position position="118"/>
    </location>
    <ligand>
        <name>S-adenosyl-L-methionine</name>
        <dbReference type="ChEBI" id="CHEBI:59789"/>
    </ligand>
</feature>
<dbReference type="HAMAP" id="MF_01057">
    <property type="entry name" value="tRNA_methyltr_TrmB"/>
    <property type="match status" value="1"/>
</dbReference>
<organism evidence="8 9">
    <name type="scientific">Cellulomonas denverensis</name>
    <dbReference type="NCBI Taxonomy" id="264297"/>
    <lineage>
        <taxon>Bacteria</taxon>
        <taxon>Bacillati</taxon>
        <taxon>Actinomycetota</taxon>
        <taxon>Actinomycetes</taxon>
        <taxon>Micrococcales</taxon>
        <taxon>Cellulomonadaceae</taxon>
        <taxon>Cellulomonas</taxon>
    </lineage>
</organism>
<dbReference type="GO" id="GO:0043527">
    <property type="term" value="C:tRNA methyltransferase complex"/>
    <property type="evidence" value="ECO:0007669"/>
    <property type="project" value="TreeGrafter"/>
</dbReference>
<evidence type="ECO:0000256" key="5">
    <source>
        <dbReference type="ARBA" id="ARBA00022691"/>
    </source>
</evidence>
<evidence type="ECO:0000256" key="7">
    <source>
        <dbReference type="HAMAP-Rule" id="MF_01057"/>
    </source>
</evidence>
<feature type="binding site" evidence="7">
    <location>
        <position position="141"/>
    </location>
    <ligand>
        <name>S-adenosyl-L-methionine</name>
        <dbReference type="ChEBI" id="CHEBI:59789"/>
    </ligand>
</feature>
<evidence type="ECO:0000256" key="6">
    <source>
        <dbReference type="ARBA" id="ARBA00022694"/>
    </source>
</evidence>
<dbReference type="GO" id="GO:0008176">
    <property type="term" value="F:tRNA (guanine(46)-N7)-methyltransferase activity"/>
    <property type="evidence" value="ECO:0007669"/>
    <property type="project" value="UniProtKB-UniRule"/>
</dbReference>
<dbReference type="InterPro" id="IPR029063">
    <property type="entry name" value="SAM-dependent_MTases_sf"/>
</dbReference>
<dbReference type="Proteomes" id="UP000581206">
    <property type="component" value="Unassembled WGS sequence"/>
</dbReference>
<keyword evidence="6 7" id="KW-0819">tRNA processing</keyword>
<reference evidence="8 9" key="1">
    <citation type="submission" date="2020-04" db="EMBL/GenBank/DDBJ databases">
        <title>MicrobeNet Type strains.</title>
        <authorList>
            <person name="Nicholson A.C."/>
        </authorList>
    </citation>
    <scope>NUCLEOTIDE SEQUENCE [LARGE SCALE GENOMIC DNA]</scope>
    <source>
        <strain evidence="8 9">ATCC BAA-788</strain>
    </source>
</reference>
<keyword evidence="9" id="KW-1185">Reference proteome</keyword>
<evidence type="ECO:0000256" key="2">
    <source>
        <dbReference type="ARBA" id="ARBA00003015"/>
    </source>
</evidence>
<evidence type="ECO:0000256" key="1">
    <source>
        <dbReference type="ARBA" id="ARBA00000142"/>
    </source>
</evidence>
<comment type="caution">
    <text evidence="7">Lacks conserved residue(s) required for the propagation of feature annotation.</text>
</comment>
<dbReference type="EMBL" id="JAAXOX010000004">
    <property type="protein sequence ID" value="NKY23050.1"/>
    <property type="molecule type" value="Genomic_DNA"/>
</dbReference>
<dbReference type="PANTHER" id="PTHR23417:SF14">
    <property type="entry name" value="PENTACOTRIPEPTIDE-REPEAT REGION OF PRORP DOMAIN-CONTAINING PROTEIN"/>
    <property type="match status" value="1"/>
</dbReference>
<sequence>MPGGRIRTFHPRRAPLGVRRTEALERLWPRYGVSVHDPELGLPPLTEAGTLDTVALFGRSAPLVVEIGSGMGDATAAMAAADPDRDYLAVEVHLPGIAHLLTLIEQGGLTNVRLAHGDALDLLRTRIAPDSLDAVHVFFPDPWPKARHHKRRIIIPEHVALIRSRLRPGGTLVCATDWEPYAEQMREVLDADPGLTNPHGGWAPRQAARPVTRFEQRGVDAGRVIRDLVAVRV</sequence>
<feature type="binding site" evidence="7">
    <location>
        <position position="66"/>
    </location>
    <ligand>
        <name>S-adenosyl-L-methionine</name>
        <dbReference type="ChEBI" id="CHEBI:59789"/>
    </ligand>
</feature>